<accession>W9C4S9</accession>
<evidence type="ECO:0000256" key="5">
    <source>
        <dbReference type="ARBA" id="ARBA00038359"/>
    </source>
</evidence>
<dbReference type="Proteomes" id="UP000019487">
    <property type="component" value="Unassembled WGS sequence"/>
</dbReference>
<keyword evidence="10" id="KW-1185">Reference proteome</keyword>
<dbReference type="EMBL" id="AYSA01000460">
    <property type="protein sequence ID" value="ESZ91772.1"/>
    <property type="molecule type" value="Genomic_DNA"/>
</dbReference>
<comment type="similarity">
    <text evidence="5">Belongs to the SAT4 family.</text>
</comment>
<dbReference type="GO" id="GO:0016020">
    <property type="term" value="C:membrane"/>
    <property type="evidence" value="ECO:0007669"/>
    <property type="project" value="UniProtKB-SubCell"/>
</dbReference>
<dbReference type="STRING" id="1432307.W9C4S9"/>
<feature type="domain" description="Rhodopsin" evidence="8">
    <location>
        <begin position="10"/>
        <end position="81"/>
    </location>
</feature>
<name>W9C4S9_SCLBF</name>
<evidence type="ECO:0000256" key="6">
    <source>
        <dbReference type="SAM" id="MobiDB-lite"/>
    </source>
</evidence>
<dbReference type="PANTHER" id="PTHR33048:SF158">
    <property type="entry name" value="MEMBRANE PROTEIN PTH11-LIKE, PUTATIVE-RELATED"/>
    <property type="match status" value="1"/>
</dbReference>
<evidence type="ECO:0000256" key="4">
    <source>
        <dbReference type="ARBA" id="ARBA00023136"/>
    </source>
</evidence>
<evidence type="ECO:0000256" key="3">
    <source>
        <dbReference type="ARBA" id="ARBA00022989"/>
    </source>
</evidence>
<organism evidence="9 10">
    <name type="scientific">Sclerotinia borealis (strain F-4128)</name>
    <dbReference type="NCBI Taxonomy" id="1432307"/>
    <lineage>
        <taxon>Eukaryota</taxon>
        <taxon>Fungi</taxon>
        <taxon>Dikarya</taxon>
        <taxon>Ascomycota</taxon>
        <taxon>Pezizomycotina</taxon>
        <taxon>Leotiomycetes</taxon>
        <taxon>Helotiales</taxon>
        <taxon>Sclerotiniaceae</taxon>
        <taxon>Sclerotinia</taxon>
    </lineage>
</organism>
<feature type="region of interest" description="Disordered" evidence="6">
    <location>
        <begin position="247"/>
        <end position="268"/>
    </location>
</feature>
<evidence type="ECO:0000313" key="10">
    <source>
        <dbReference type="Proteomes" id="UP000019487"/>
    </source>
</evidence>
<keyword evidence="2 7" id="KW-0812">Transmembrane</keyword>
<dbReference type="OrthoDB" id="10254945at2759"/>
<dbReference type="HOGENOM" id="CLU_017973_0_0_1"/>
<keyword evidence="3 7" id="KW-1133">Transmembrane helix</keyword>
<dbReference type="PANTHER" id="PTHR33048">
    <property type="entry name" value="PTH11-LIKE INTEGRAL MEMBRANE PROTEIN (AFU_ORTHOLOGUE AFUA_5G11245)"/>
    <property type="match status" value="1"/>
</dbReference>
<evidence type="ECO:0000256" key="1">
    <source>
        <dbReference type="ARBA" id="ARBA00004141"/>
    </source>
</evidence>
<feature type="transmembrane region" description="Helical" evidence="7">
    <location>
        <begin position="20"/>
        <end position="42"/>
    </location>
</feature>
<dbReference type="AlphaFoldDB" id="W9C4S9"/>
<evidence type="ECO:0000259" key="8">
    <source>
        <dbReference type="Pfam" id="PF20684"/>
    </source>
</evidence>
<protein>
    <recommendedName>
        <fullName evidence="8">Rhodopsin domain-containing protein</fullName>
    </recommendedName>
</protein>
<evidence type="ECO:0000256" key="7">
    <source>
        <dbReference type="SAM" id="Phobius"/>
    </source>
</evidence>
<comment type="subcellular location">
    <subcellularLocation>
        <location evidence="1">Membrane</location>
        <topology evidence="1">Multi-pass membrane protein</topology>
    </subcellularLocation>
</comment>
<sequence>MIAVSRLKGLRHRKKIGTALIFATGFLAIIASILSIVYRVILNRTVDYTWYLVPLYTVMTAELYIGVIIACTPHIAKFIRRYEKAFSEAGSVIAFYLCCKPLSRKGTESKESRKSSEISDTIESARPMKSAKLYPGLDVTTVGGTFGGTVGGTEIDSTDEEIDREHFAAEQHLAAQYPAEVHWAERQKEMQERFSRAIGRVNYDTTGQLLSPSEESRYTFGWTDLAKKYSRPVGKFASLDHRVLGDGGKSGLTPRVPASKSDDGKGKEKRFNGFTTFDLHSMQALAALDTNIYIHGLENPIHPCFERSKWVVENDMPKHKGAIPILGREEGFWMADNPVVWNLLKPCLQLATLMLHNECKYSWLDALLNVNYDDVPNSPEGMKLQRFFSRTHEERTKQLPQTLEKLIQDLTNVVIFGFNSGYEDVETGLPSLRTSRNAITGDHSMYDRIKVLISTEMAQPLLRDDLTDAEKMGNRLRIATTFVHEFAIWGGQPTPLITQIYNRGGPGLPNLGIIKTSWFTDKNKDYQTSRKAPPLIRKPKRGQVDRFYIYDYWPVPTSWYGTLLTEAFWGNVREFGPEAKKMRIEKLGVRFLSTEHPDAKAQIDDGGINIGGGWSYGAPQTRSQTERFRTKSKISTILSKQLDGVKAREDHDPLDQWNVRPPIVTYSCPRWSDIAEYLFNNRGPLDLGWEPFPGFGVVKRIATGWPPLNPGSDSISWPSPIGEPDEEDIDTLDNLMSDQAVQEALKWLVHRFEAQEFNGEDAVEDFRDIIWETVRRDGAYFTLGPKNIVRCIYPIMDIRDEKANAFTKERMKMLEERAESATSKV</sequence>
<reference evidence="9 10" key="1">
    <citation type="journal article" date="2014" name="Genome Announc.">
        <title>Draft genome sequence of Sclerotinia borealis, a psychrophilic plant pathogenic fungus.</title>
        <authorList>
            <person name="Mardanov A.V."/>
            <person name="Beletsky A.V."/>
            <person name="Kadnikov V.V."/>
            <person name="Ignatov A.N."/>
            <person name="Ravin N.V."/>
        </authorList>
    </citation>
    <scope>NUCLEOTIDE SEQUENCE [LARGE SCALE GENOMIC DNA]</scope>
    <source>
        <strain evidence="10">F-4157</strain>
    </source>
</reference>
<evidence type="ECO:0000313" key="9">
    <source>
        <dbReference type="EMBL" id="ESZ91772.1"/>
    </source>
</evidence>
<dbReference type="Pfam" id="PF20684">
    <property type="entry name" value="Fung_rhodopsin"/>
    <property type="match status" value="1"/>
</dbReference>
<dbReference type="InterPro" id="IPR049326">
    <property type="entry name" value="Rhodopsin_dom_fungi"/>
</dbReference>
<evidence type="ECO:0000256" key="2">
    <source>
        <dbReference type="ARBA" id="ARBA00022692"/>
    </source>
</evidence>
<keyword evidence="4 7" id="KW-0472">Membrane</keyword>
<feature type="transmembrane region" description="Helical" evidence="7">
    <location>
        <begin position="48"/>
        <end position="71"/>
    </location>
</feature>
<gene>
    <name evidence="9" type="ORF">SBOR_7842</name>
</gene>
<proteinExistence type="inferred from homology"/>
<comment type="caution">
    <text evidence="9">The sequence shown here is derived from an EMBL/GenBank/DDBJ whole genome shotgun (WGS) entry which is preliminary data.</text>
</comment>
<dbReference type="InterPro" id="IPR052337">
    <property type="entry name" value="SAT4-like"/>
</dbReference>